<keyword evidence="2" id="KW-0732">Signal</keyword>
<sequence length="602" mass="65696">MRSTILKVAAVLSPVALAQAAVFIPDSSCATCAGLSSLPVPYNLSASQTNSIDEGASNSFWISSFVSGSNGHQYFILSHVLGGSLASYRASVLDITNPSIRAQFSTSDTANTSIYSDTGIFNFTTSNFTFGATSETDGLTKMRTWSNYNSVQFDITFETSSPVLLNGGTGSFEATGGFGYEWSMPAGKTTGSLTIQNTTVTIDTLHSKTWYDRQWGNVAQAWYWFEIHIEPIAAYPTGAVLSVWNWIDDISGNKNFATVRDALGTQSIVPVTKFARNLNSVWTSVHTGDKWVQEFDLMLEDGTSLSISSVREDQELWDEADAAAGGGFEGYMTVTGSYKGIPGARGFANKKRTNKITGVSKTLVDRTKYINNTRFDEWWDRDCNTTERLSIVHGDKLLKFRYLRDYWTMLEKYLKSASYPEAAAANKIHGHLCDLSQVELLETNLNALLEFATNNNTHKLDRITYTVANVPRLPGLADYQASETKASILILRYDAPIEPTIANNNIIEAIIISHRSWEVGTRIHEPRPTLHTGASTATKPTPGRGLLTASGASTEGVAKGLAVDLAPIRVNFVAPGTVDTELLRALAGPDPKVQAGFKEMLK</sequence>
<evidence type="ECO:0000313" key="4">
    <source>
        <dbReference type="EMBL" id="EED22605.1"/>
    </source>
</evidence>
<feature type="domain" description="AttH" evidence="3">
    <location>
        <begin position="89"/>
        <end position="217"/>
    </location>
</feature>
<dbReference type="Pfam" id="PF07143">
    <property type="entry name" value="CrtC"/>
    <property type="match status" value="1"/>
</dbReference>
<dbReference type="OrthoDB" id="4223489at2759"/>
<dbReference type="PANTHER" id="PTHR40617">
    <property type="entry name" value="TERPENE CYCLASE ASQC"/>
    <property type="match status" value="1"/>
</dbReference>
<evidence type="ECO:0000259" key="3">
    <source>
        <dbReference type="Pfam" id="PF07143"/>
    </source>
</evidence>
<dbReference type="InParanoid" id="B8LUY4"/>
<dbReference type="PhylomeDB" id="B8LUY4"/>
<proteinExistence type="predicted"/>
<name>B8LUY4_TALSN</name>
<evidence type="ECO:0000256" key="2">
    <source>
        <dbReference type="SAM" id="SignalP"/>
    </source>
</evidence>
<dbReference type="Gene3D" id="2.40.370.10">
    <property type="entry name" value="AttH-like domain"/>
    <property type="match status" value="2"/>
</dbReference>
<organism evidence="4 5">
    <name type="scientific">Talaromyces stipitatus (strain ATCC 10500 / CBS 375.48 / QM 6759 / NRRL 1006)</name>
    <name type="common">Penicillium stipitatum</name>
    <dbReference type="NCBI Taxonomy" id="441959"/>
    <lineage>
        <taxon>Eukaryota</taxon>
        <taxon>Fungi</taxon>
        <taxon>Dikarya</taxon>
        <taxon>Ascomycota</taxon>
        <taxon>Pezizomycotina</taxon>
        <taxon>Eurotiomycetes</taxon>
        <taxon>Eurotiomycetidae</taxon>
        <taxon>Eurotiales</taxon>
        <taxon>Trichocomaceae</taxon>
        <taxon>Talaromyces</taxon>
        <taxon>Talaromyces sect. Talaromyces</taxon>
    </lineage>
</organism>
<dbReference type="Proteomes" id="UP000001745">
    <property type="component" value="Unassembled WGS sequence"/>
</dbReference>
<gene>
    <name evidence="4" type="ORF">TSTA_060960</name>
</gene>
<dbReference type="RefSeq" id="XP_002339992.1">
    <property type="nucleotide sequence ID" value="XM_002339951.1"/>
</dbReference>
<dbReference type="SUPFAM" id="SSF159245">
    <property type="entry name" value="AttH-like"/>
    <property type="match status" value="1"/>
</dbReference>
<dbReference type="EMBL" id="EQ962652">
    <property type="protein sequence ID" value="EED22605.1"/>
    <property type="molecule type" value="Genomic_DNA"/>
</dbReference>
<protein>
    <submittedName>
        <fullName evidence="4">Short-chain dehydrogenase, putative</fullName>
    </submittedName>
</protein>
<dbReference type="Pfam" id="PF23441">
    <property type="entry name" value="SDR"/>
    <property type="match status" value="1"/>
</dbReference>
<dbReference type="Gene3D" id="3.40.50.720">
    <property type="entry name" value="NAD(P)-binding Rossmann-like Domain"/>
    <property type="match status" value="1"/>
</dbReference>
<dbReference type="InterPro" id="IPR057571">
    <property type="entry name" value="SDR_PhqE-like"/>
</dbReference>
<evidence type="ECO:0000313" key="5">
    <source>
        <dbReference type="Proteomes" id="UP000001745"/>
    </source>
</evidence>
<dbReference type="STRING" id="441959.B8LUY4"/>
<feature type="signal peptide" evidence="2">
    <location>
        <begin position="1"/>
        <end position="20"/>
    </location>
</feature>
<dbReference type="PANTHER" id="PTHR40617:SF1">
    <property type="entry name" value="ATTH DOMAIN-CONTAINING PROTEIN-RELATED"/>
    <property type="match status" value="1"/>
</dbReference>
<keyword evidence="1" id="KW-0521">NADP</keyword>
<dbReference type="SUPFAM" id="SSF51735">
    <property type="entry name" value="NAD(P)-binding Rossmann-fold domains"/>
    <property type="match status" value="1"/>
</dbReference>
<dbReference type="InterPro" id="IPR010791">
    <property type="entry name" value="AttH_dom"/>
</dbReference>
<reference evidence="5" key="1">
    <citation type="journal article" date="2015" name="Genome Announc.">
        <title>Genome sequence of the AIDS-associated pathogen Penicillium marneffei (ATCC18224) and its near taxonomic relative Talaromyces stipitatus (ATCC10500).</title>
        <authorList>
            <person name="Nierman W.C."/>
            <person name="Fedorova-Abrams N.D."/>
            <person name="Andrianopoulos A."/>
        </authorList>
    </citation>
    <scope>NUCLEOTIDE SEQUENCE [LARGE SCALE GENOMIC DNA]</scope>
    <source>
        <strain evidence="5">ATCC 10500 / CBS 375.48 / QM 6759 / NRRL 1006</strain>
    </source>
</reference>
<accession>B8LUY4</accession>
<dbReference type="InterPro" id="IPR053112">
    <property type="entry name" value="Fungal_Dehydratase/Hydratase"/>
</dbReference>
<keyword evidence="5" id="KW-1185">Reference proteome</keyword>
<dbReference type="HOGENOM" id="CLU_453546_0_0_1"/>
<dbReference type="InterPro" id="IPR002347">
    <property type="entry name" value="SDR_fam"/>
</dbReference>
<dbReference type="InterPro" id="IPR023374">
    <property type="entry name" value="AttH-like_dom_sf"/>
</dbReference>
<feature type="chain" id="PRO_5002877093" evidence="2">
    <location>
        <begin position="21"/>
        <end position="602"/>
    </location>
</feature>
<evidence type="ECO:0000256" key="1">
    <source>
        <dbReference type="ARBA" id="ARBA00022857"/>
    </source>
</evidence>
<dbReference type="AlphaFoldDB" id="B8LUY4"/>
<dbReference type="GeneID" id="8104684"/>
<dbReference type="InterPro" id="IPR036291">
    <property type="entry name" value="NAD(P)-bd_dom_sf"/>
</dbReference>
<dbReference type="eggNOG" id="ENOG502SPEU">
    <property type="taxonomic scope" value="Eukaryota"/>
</dbReference>
<dbReference type="PRINTS" id="PR00081">
    <property type="entry name" value="GDHRDH"/>
</dbReference>
<dbReference type="VEuPathDB" id="FungiDB:TSTA_060960"/>